<proteinExistence type="predicted"/>
<evidence type="ECO:0000313" key="3">
    <source>
        <dbReference type="EMBL" id="EDW34899.1"/>
    </source>
</evidence>
<protein>
    <submittedName>
        <fullName evidence="3">GL18134</fullName>
    </submittedName>
</protein>
<reference evidence="3 4" key="1">
    <citation type="journal article" date="2007" name="Nature">
        <title>Evolution of genes and genomes on the Drosophila phylogeny.</title>
        <authorList>
            <consortium name="Drosophila 12 Genomes Consortium"/>
            <person name="Clark A.G."/>
            <person name="Eisen M.B."/>
            <person name="Smith D.R."/>
            <person name="Bergman C.M."/>
            <person name="Oliver B."/>
            <person name="Markow T.A."/>
            <person name="Kaufman T.C."/>
            <person name="Kellis M."/>
            <person name="Gelbart W."/>
            <person name="Iyer V.N."/>
            <person name="Pollard D.A."/>
            <person name="Sackton T.B."/>
            <person name="Larracuente A.M."/>
            <person name="Singh N.D."/>
            <person name="Abad J.P."/>
            <person name="Abt D.N."/>
            <person name="Adryan B."/>
            <person name="Aguade M."/>
            <person name="Akashi H."/>
            <person name="Anderson W.W."/>
            <person name="Aquadro C.F."/>
            <person name="Ardell D.H."/>
            <person name="Arguello R."/>
            <person name="Artieri C.G."/>
            <person name="Barbash D.A."/>
            <person name="Barker D."/>
            <person name="Barsanti P."/>
            <person name="Batterham P."/>
            <person name="Batzoglou S."/>
            <person name="Begun D."/>
            <person name="Bhutkar A."/>
            <person name="Blanco E."/>
            <person name="Bosak S.A."/>
            <person name="Bradley R.K."/>
            <person name="Brand A.D."/>
            <person name="Brent M.R."/>
            <person name="Brooks A.N."/>
            <person name="Brown R.H."/>
            <person name="Butlin R.K."/>
            <person name="Caggese C."/>
            <person name="Calvi B.R."/>
            <person name="Bernardo de Carvalho A."/>
            <person name="Caspi A."/>
            <person name="Castrezana S."/>
            <person name="Celniker S.E."/>
            <person name="Chang J.L."/>
            <person name="Chapple C."/>
            <person name="Chatterji S."/>
            <person name="Chinwalla A."/>
            <person name="Civetta A."/>
            <person name="Clifton S.W."/>
            <person name="Comeron J.M."/>
            <person name="Costello J.C."/>
            <person name="Coyne J.A."/>
            <person name="Daub J."/>
            <person name="David R.G."/>
            <person name="Delcher A.L."/>
            <person name="Delehaunty K."/>
            <person name="Do C.B."/>
            <person name="Ebling H."/>
            <person name="Edwards K."/>
            <person name="Eickbush T."/>
            <person name="Evans J.D."/>
            <person name="Filipski A."/>
            <person name="Findeiss S."/>
            <person name="Freyhult E."/>
            <person name="Fulton L."/>
            <person name="Fulton R."/>
            <person name="Garcia A.C."/>
            <person name="Gardiner A."/>
            <person name="Garfield D.A."/>
            <person name="Garvin B.E."/>
            <person name="Gibson G."/>
            <person name="Gilbert D."/>
            <person name="Gnerre S."/>
            <person name="Godfrey J."/>
            <person name="Good R."/>
            <person name="Gotea V."/>
            <person name="Gravely B."/>
            <person name="Greenberg A.J."/>
            <person name="Griffiths-Jones S."/>
            <person name="Gross S."/>
            <person name="Guigo R."/>
            <person name="Gustafson E.A."/>
            <person name="Haerty W."/>
            <person name="Hahn M.W."/>
            <person name="Halligan D.L."/>
            <person name="Halpern A.L."/>
            <person name="Halter G.M."/>
            <person name="Han M.V."/>
            <person name="Heger A."/>
            <person name="Hillier L."/>
            <person name="Hinrichs A.S."/>
            <person name="Holmes I."/>
            <person name="Hoskins R.A."/>
            <person name="Hubisz M.J."/>
            <person name="Hultmark D."/>
            <person name="Huntley M.A."/>
            <person name="Jaffe D.B."/>
            <person name="Jagadeeshan S."/>
            <person name="Jeck W.R."/>
            <person name="Johnson J."/>
            <person name="Jones C.D."/>
            <person name="Jordan W.C."/>
            <person name="Karpen G.H."/>
            <person name="Kataoka E."/>
            <person name="Keightley P.D."/>
            <person name="Kheradpour P."/>
            <person name="Kirkness E.F."/>
            <person name="Koerich L.B."/>
            <person name="Kristiansen K."/>
            <person name="Kudrna D."/>
            <person name="Kulathinal R.J."/>
            <person name="Kumar S."/>
            <person name="Kwok R."/>
            <person name="Lander E."/>
            <person name="Langley C.H."/>
            <person name="Lapoint R."/>
            <person name="Lazzaro B.P."/>
            <person name="Lee S.J."/>
            <person name="Levesque L."/>
            <person name="Li R."/>
            <person name="Lin C.F."/>
            <person name="Lin M.F."/>
            <person name="Lindblad-Toh K."/>
            <person name="Llopart A."/>
            <person name="Long M."/>
            <person name="Low L."/>
            <person name="Lozovsky E."/>
            <person name="Lu J."/>
            <person name="Luo M."/>
            <person name="Machado C.A."/>
            <person name="Makalowski W."/>
            <person name="Marzo M."/>
            <person name="Matsuda M."/>
            <person name="Matzkin L."/>
            <person name="McAllister B."/>
            <person name="McBride C.S."/>
            <person name="McKernan B."/>
            <person name="McKernan K."/>
            <person name="Mendez-Lago M."/>
            <person name="Minx P."/>
            <person name="Mollenhauer M.U."/>
            <person name="Montooth K."/>
            <person name="Mount S.M."/>
            <person name="Mu X."/>
            <person name="Myers E."/>
            <person name="Negre B."/>
            <person name="Newfeld S."/>
            <person name="Nielsen R."/>
            <person name="Noor M.A."/>
            <person name="O'Grady P."/>
            <person name="Pachter L."/>
            <person name="Papaceit M."/>
            <person name="Parisi M.J."/>
            <person name="Parisi M."/>
            <person name="Parts L."/>
            <person name="Pedersen J.S."/>
            <person name="Pesole G."/>
            <person name="Phillippy A.M."/>
            <person name="Ponting C.P."/>
            <person name="Pop M."/>
            <person name="Porcelli D."/>
            <person name="Powell J.R."/>
            <person name="Prohaska S."/>
            <person name="Pruitt K."/>
            <person name="Puig M."/>
            <person name="Quesneville H."/>
            <person name="Ram K.R."/>
            <person name="Rand D."/>
            <person name="Rasmussen M.D."/>
            <person name="Reed L.K."/>
            <person name="Reenan R."/>
            <person name="Reily A."/>
            <person name="Remington K.A."/>
            <person name="Rieger T.T."/>
            <person name="Ritchie M.G."/>
            <person name="Robin C."/>
            <person name="Rogers Y.H."/>
            <person name="Rohde C."/>
            <person name="Rozas J."/>
            <person name="Rubenfield M.J."/>
            <person name="Ruiz A."/>
            <person name="Russo S."/>
            <person name="Salzberg S.L."/>
            <person name="Sanchez-Gracia A."/>
            <person name="Saranga D.J."/>
            <person name="Sato H."/>
            <person name="Schaeffer S.W."/>
            <person name="Schatz M.C."/>
            <person name="Schlenke T."/>
            <person name="Schwartz R."/>
            <person name="Segarra C."/>
            <person name="Singh R.S."/>
            <person name="Sirot L."/>
            <person name="Sirota M."/>
            <person name="Sisneros N.B."/>
            <person name="Smith C.D."/>
            <person name="Smith T.F."/>
            <person name="Spieth J."/>
            <person name="Stage D.E."/>
            <person name="Stark A."/>
            <person name="Stephan W."/>
            <person name="Strausberg R.L."/>
            <person name="Strempel S."/>
            <person name="Sturgill D."/>
            <person name="Sutton G."/>
            <person name="Sutton G.G."/>
            <person name="Tao W."/>
            <person name="Teichmann S."/>
            <person name="Tobari Y.N."/>
            <person name="Tomimura Y."/>
            <person name="Tsolas J.M."/>
            <person name="Valente V.L."/>
            <person name="Venter E."/>
            <person name="Venter J.C."/>
            <person name="Vicario S."/>
            <person name="Vieira F.G."/>
            <person name="Vilella A.J."/>
            <person name="Villasante A."/>
            <person name="Walenz B."/>
            <person name="Wang J."/>
            <person name="Wasserman M."/>
            <person name="Watts T."/>
            <person name="Wilson D."/>
            <person name="Wilson R.K."/>
            <person name="Wing R.A."/>
            <person name="Wolfner M.F."/>
            <person name="Wong A."/>
            <person name="Wong G.K."/>
            <person name="Wu C.I."/>
            <person name="Wu G."/>
            <person name="Yamamoto D."/>
            <person name="Yang H.P."/>
            <person name="Yang S.P."/>
            <person name="Yorke J.A."/>
            <person name="Yoshida K."/>
            <person name="Zdobnov E."/>
            <person name="Zhang P."/>
            <person name="Zhang Y."/>
            <person name="Zimin A.V."/>
            <person name="Baldwin J."/>
            <person name="Abdouelleil A."/>
            <person name="Abdulkadir J."/>
            <person name="Abebe A."/>
            <person name="Abera B."/>
            <person name="Abreu J."/>
            <person name="Acer S.C."/>
            <person name="Aftuck L."/>
            <person name="Alexander A."/>
            <person name="An P."/>
            <person name="Anderson E."/>
            <person name="Anderson S."/>
            <person name="Arachi H."/>
            <person name="Azer M."/>
            <person name="Bachantsang P."/>
            <person name="Barry A."/>
            <person name="Bayul T."/>
            <person name="Berlin A."/>
            <person name="Bessette D."/>
            <person name="Bloom T."/>
            <person name="Blye J."/>
            <person name="Boguslavskiy L."/>
            <person name="Bonnet C."/>
            <person name="Boukhgalter B."/>
            <person name="Bourzgui I."/>
            <person name="Brown A."/>
            <person name="Cahill P."/>
            <person name="Channer S."/>
            <person name="Cheshatsang Y."/>
            <person name="Chuda L."/>
            <person name="Citroen M."/>
            <person name="Collymore A."/>
            <person name="Cooke P."/>
            <person name="Costello M."/>
            <person name="D'Aco K."/>
            <person name="Daza R."/>
            <person name="De Haan G."/>
            <person name="DeGray S."/>
            <person name="DeMaso C."/>
            <person name="Dhargay N."/>
            <person name="Dooley K."/>
            <person name="Dooley E."/>
            <person name="Doricent M."/>
            <person name="Dorje P."/>
            <person name="Dorjee K."/>
            <person name="Dupes A."/>
            <person name="Elong R."/>
            <person name="Falk J."/>
            <person name="Farina A."/>
            <person name="Faro S."/>
            <person name="Ferguson D."/>
            <person name="Fisher S."/>
            <person name="Foley C.D."/>
            <person name="Franke A."/>
            <person name="Friedrich D."/>
            <person name="Gadbois L."/>
            <person name="Gearin G."/>
            <person name="Gearin C.R."/>
            <person name="Giannoukos G."/>
            <person name="Goode T."/>
            <person name="Graham J."/>
            <person name="Grandbois E."/>
            <person name="Grewal S."/>
            <person name="Gyaltsen K."/>
            <person name="Hafez N."/>
            <person name="Hagos B."/>
            <person name="Hall J."/>
            <person name="Henson C."/>
            <person name="Hollinger A."/>
            <person name="Honan T."/>
            <person name="Huard M.D."/>
            <person name="Hughes L."/>
            <person name="Hurhula B."/>
            <person name="Husby M.E."/>
            <person name="Kamat A."/>
            <person name="Kanga B."/>
            <person name="Kashin S."/>
            <person name="Khazanovich D."/>
            <person name="Kisner P."/>
            <person name="Lance K."/>
            <person name="Lara M."/>
            <person name="Lee W."/>
            <person name="Lennon N."/>
            <person name="Letendre F."/>
            <person name="LeVine R."/>
            <person name="Lipovsky A."/>
            <person name="Liu X."/>
            <person name="Liu J."/>
            <person name="Liu S."/>
            <person name="Lokyitsang T."/>
            <person name="Lokyitsang Y."/>
            <person name="Lubonja R."/>
            <person name="Lui A."/>
            <person name="MacDonald P."/>
            <person name="Magnisalis V."/>
            <person name="Maru K."/>
            <person name="Matthews C."/>
            <person name="McCusker W."/>
            <person name="McDonough S."/>
            <person name="Mehta T."/>
            <person name="Meldrim J."/>
            <person name="Meneus L."/>
            <person name="Mihai O."/>
            <person name="Mihalev A."/>
            <person name="Mihova T."/>
            <person name="Mittelman R."/>
            <person name="Mlenga V."/>
            <person name="Montmayeur A."/>
            <person name="Mulrain L."/>
            <person name="Navidi A."/>
            <person name="Naylor J."/>
            <person name="Negash T."/>
            <person name="Nguyen T."/>
            <person name="Nguyen N."/>
            <person name="Nicol R."/>
            <person name="Norbu C."/>
            <person name="Norbu N."/>
            <person name="Novod N."/>
            <person name="O'Neill B."/>
            <person name="Osman S."/>
            <person name="Markiewicz E."/>
            <person name="Oyono O.L."/>
            <person name="Patti C."/>
            <person name="Phunkhang P."/>
            <person name="Pierre F."/>
            <person name="Priest M."/>
            <person name="Raghuraman S."/>
            <person name="Rege F."/>
            <person name="Reyes R."/>
            <person name="Rise C."/>
            <person name="Rogov P."/>
            <person name="Ross K."/>
            <person name="Ryan E."/>
            <person name="Settipalli S."/>
            <person name="Shea T."/>
            <person name="Sherpa N."/>
            <person name="Shi L."/>
            <person name="Shih D."/>
            <person name="Sparrow T."/>
            <person name="Spaulding J."/>
            <person name="Stalker J."/>
            <person name="Stange-Thomann N."/>
            <person name="Stavropoulos S."/>
            <person name="Stone C."/>
            <person name="Strader C."/>
            <person name="Tesfaye S."/>
            <person name="Thomson T."/>
            <person name="Thoulutsang Y."/>
            <person name="Thoulutsang D."/>
            <person name="Topham K."/>
            <person name="Topping I."/>
            <person name="Tsamla T."/>
            <person name="Vassiliev H."/>
            <person name="Vo A."/>
            <person name="Wangchuk T."/>
            <person name="Wangdi T."/>
            <person name="Weiand M."/>
            <person name="Wilkinson J."/>
            <person name="Wilson A."/>
            <person name="Yadav S."/>
            <person name="Young G."/>
            <person name="Yu Q."/>
            <person name="Zembek L."/>
            <person name="Zhong D."/>
            <person name="Zimmer A."/>
            <person name="Zwirko Z."/>
            <person name="Jaffe D.B."/>
            <person name="Alvarez P."/>
            <person name="Brockman W."/>
            <person name="Butler J."/>
            <person name="Chin C."/>
            <person name="Gnerre S."/>
            <person name="Grabherr M."/>
            <person name="Kleber M."/>
            <person name="Mauceli E."/>
            <person name="MacCallum I."/>
        </authorList>
    </citation>
    <scope>NUCLEOTIDE SEQUENCE [LARGE SCALE GENOMIC DNA]</scope>
    <source>
        <strain evidence="4">MSH-3 / Tucson 14011-0111.49</strain>
    </source>
</reference>
<accession>B4H899</accession>
<gene>
    <name evidence="3" type="primary">Dper\GL18134</name>
    <name evidence="3" type="ORF">Dper_GL18134</name>
</gene>
<dbReference type="AlphaFoldDB" id="B4H899"/>
<evidence type="ECO:0000313" key="4">
    <source>
        <dbReference type="Proteomes" id="UP000008744"/>
    </source>
</evidence>
<evidence type="ECO:0000259" key="2">
    <source>
        <dbReference type="Pfam" id="PF16012"/>
    </source>
</evidence>
<dbReference type="eggNOG" id="ENOG502R8XG">
    <property type="taxonomic scope" value="Eukaryota"/>
</dbReference>
<dbReference type="InterPro" id="IPR036691">
    <property type="entry name" value="Endo/exonu/phosph_ase_sf"/>
</dbReference>
<name>B4H899_DROPE</name>
<dbReference type="STRING" id="7234.B4H899"/>
<dbReference type="OrthoDB" id="8054617at2759"/>
<keyword evidence="4" id="KW-1185">Reference proteome</keyword>
<evidence type="ECO:0000256" key="1">
    <source>
        <dbReference type="SAM" id="MobiDB-lite"/>
    </source>
</evidence>
<dbReference type="HOGENOM" id="CLU_493705_0_0_1"/>
<dbReference type="InterPro" id="IPR031961">
    <property type="entry name" value="DUF4780"/>
</dbReference>
<dbReference type="PhylomeDB" id="B4H899"/>
<dbReference type="Proteomes" id="UP000008744">
    <property type="component" value="Unassembled WGS sequence"/>
</dbReference>
<dbReference type="EMBL" id="CH479221">
    <property type="protein sequence ID" value="EDW34899.1"/>
    <property type="molecule type" value="Genomic_DNA"/>
</dbReference>
<feature type="domain" description="DUF4780" evidence="2">
    <location>
        <begin position="96"/>
        <end position="253"/>
    </location>
</feature>
<dbReference type="SUPFAM" id="SSF56219">
    <property type="entry name" value="DNase I-like"/>
    <property type="match status" value="1"/>
</dbReference>
<feature type="region of interest" description="Disordered" evidence="1">
    <location>
        <begin position="68"/>
        <end position="91"/>
    </location>
</feature>
<organism evidence="4">
    <name type="scientific">Drosophila persimilis</name>
    <name type="common">Fruit fly</name>
    <dbReference type="NCBI Taxonomy" id="7234"/>
    <lineage>
        <taxon>Eukaryota</taxon>
        <taxon>Metazoa</taxon>
        <taxon>Ecdysozoa</taxon>
        <taxon>Arthropoda</taxon>
        <taxon>Hexapoda</taxon>
        <taxon>Insecta</taxon>
        <taxon>Pterygota</taxon>
        <taxon>Neoptera</taxon>
        <taxon>Endopterygota</taxon>
        <taxon>Diptera</taxon>
        <taxon>Brachycera</taxon>
        <taxon>Muscomorpha</taxon>
        <taxon>Ephydroidea</taxon>
        <taxon>Drosophilidae</taxon>
        <taxon>Drosophila</taxon>
        <taxon>Sophophora</taxon>
    </lineage>
</organism>
<dbReference type="Pfam" id="PF16012">
    <property type="entry name" value="DUF4780"/>
    <property type="match status" value="1"/>
</dbReference>
<sequence>MKAKAQYKAALKLLSRLRGKADISQEEKSKLAWAEQRVQEGREHYAQLPQMKATNGGFANKVEEIHSGERQRGLKVATPQPKTRKPRQKAMSEVSKRHLIVALIDRSDENGKMTAAQWKLVHAQLVEALFSRMEEDPSAPMPTFNGAGWLNGVTILKCNDDPTRQWLVQKVPLLEALWEGAKLEVVDRELIPSIPKAKVLFPIAVQGERALKLLQRQNPDVPTADWKVLHAGSPLPNEGGQHVILQISKVAEDILYPKFGKMAWAVYLRLKKRHPEDKDAHTLQAVEVEKDLGLETIVEAAQGLALDDSEEEEDGDGDLTIIVNPSWEVDKVASAELLIAMEQGPADIALVQEPWTASGNSVAGLKSSNYSLLYSTSVSRNRTAVLVRKGIHAHLMSHYSTDDLTVVMLESEEKRLMAASCYMAHDRPAPPEELRSLVTEAGYKNLQLLIGADANAHHNVWGSPDTNDRDVANVGEEHTFVGLTSSNVLDLTLVTGKSTLALGSQDVMGRDAIYKSVSMVLDNIEAYGYGPRLMAIISDGCPTNLFAKMDVA</sequence>
<dbReference type="SMR" id="B4H899"/>
<dbReference type="Gene3D" id="3.60.10.10">
    <property type="entry name" value="Endonuclease/exonuclease/phosphatase"/>
    <property type="match status" value="1"/>
</dbReference>